<comment type="caution">
    <text evidence="1">The sequence shown here is derived from an EMBL/GenBank/DDBJ whole genome shotgun (WGS) entry which is preliminary data.</text>
</comment>
<protein>
    <submittedName>
        <fullName evidence="1">Uncharacterized protein</fullName>
    </submittedName>
</protein>
<organism evidence="1 2">
    <name type="scientific">Shimia sagamensis</name>
    <dbReference type="NCBI Taxonomy" id="1566352"/>
    <lineage>
        <taxon>Bacteria</taxon>
        <taxon>Pseudomonadati</taxon>
        <taxon>Pseudomonadota</taxon>
        <taxon>Alphaproteobacteria</taxon>
        <taxon>Rhodobacterales</taxon>
        <taxon>Roseobacteraceae</taxon>
    </lineage>
</organism>
<dbReference type="EMBL" id="FXTY01000005">
    <property type="protein sequence ID" value="SMP26950.1"/>
    <property type="molecule type" value="Genomic_DNA"/>
</dbReference>
<proteinExistence type="predicted"/>
<reference evidence="1 2" key="1">
    <citation type="submission" date="2017-05" db="EMBL/GenBank/DDBJ databases">
        <authorList>
            <person name="Varghese N."/>
            <person name="Submissions S."/>
        </authorList>
    </citation>
    <scope>NUCLEOTIDE SEQUENCE [LARGE SCALE GENOMIC DNA]</scope>
    <source>
        <strain evidence="1 2">DSM 29734</strain>
    </source>
</reference>
<dbReference type="Proteomes" id="UP001157961">
    <property type="component" value="Unassembled WGS sequence"/>
</dbReference>
<evidence type="ECO:0000313" key="1">
    <source>
        <dbReference type="EMBL" id="SMP26950.1"/>
    </source>
</evidence>
<gene>
    <name evidence="1" type="ORF">SAMN06265373_105356</name>
</gene>
<dbReference type="PROSITE" id="PS51257">
    <property type="entry name" value="PROKAR_LIPOPROTEIN"/>
    <property type="match status" value="1"/>
</dbReference>
<accession>A0ABY1P7T5</accession>
<dbReference type="RefSeq" id="WP_283426754.1">
    <property type="nucleotide sequence ID" value="NZ_FXTY01000005.1"/>
</dbReference>
<keyword evidence="2" id="KW-1185">Reference proteome</keyword>
<evidence type="ECO:0000313" key="2">
    <source>
        <dbReference type="Proteomes" id="UP001157961"/>
    </source>
</evidence>
<name>A0ABY1P7T5_9RHOB</name>
<sequence>MYKVALFLVIAAATGCSGGTTKVSTKSAALEPGEVFWAKNQLAVQTAMPGAAQFQKFEIMALSNGDRVYCGEMNAVSRSGISEGFVPFYMRRSNGTVKAVNTSPDSAEFSAKKCADARGGALRINKV</sequence>